<sequence>MGSTCMTSVSTLFVAVVHVEVILAADSVVAVVRDPSNNSSHHPQTSCPKLNPRRYSHCFLKVEANTAGSLGVLKKEVSVMNKLQCRRHTVRVVYSARRELYSYVVMTLFGPNLMQLRKDCRTNTLTASTVCRVGIHALYAIKQVHEIGYVHRDIKPANMVIGRRGTEARMIFLIDYGMARAYAIWEDGHVRIRRQREHVLLRGTTRYCSPTVHARKEQGRKDDLWALIYVLIELHAGLPWRGITEPEIGAMKSALPDEVLMADCPPEWIKILKYIRTLVYESRPDYKKIFDIMMESVARLKITFDDPYDWEKRNGTMLPAINDTLEGQQTLTRSTLSNSASSTNETRKSKERCFMYPTTDPKEFEANDIGI</sequence>
<evidence type="ECO:0000313" key="4">
    <source>
        <dbReference type="Proteomes" id="UP000887569"/>
    </source>
</evidence>
<dbReference type="EC" id="2.7.11.1" evidence="1"/>
<dbReference type="Gene3D" id="1.10.510.10">
    <property type="entry name" value="Transferase(Phosphotransferase) domain 1"/>
    <property type="match status" value="1"/>
</dbReference>
<accession>A0A915B3U3</accession>
<dbReference type="WBParaSite" id="PgR025_g100_t01">
    <property type="protein sequence ID" value="PgR025_g100_t01"/>
    <property type="gene ID" value="PgR025_g100"/>
</dbReference>
<dbReference type="SUPFAM" id="SSF56112">
    <property type="entry name" value="Protein kinase-like (PK-like)"/>
    <property type="match status" value="1"/>
</dbReference>
<dbReference type="AlphaFoldDB" id="A0A915B3U3"/>
<dbReference type="InterPro" id="IPR050235">
    <property type="entry name" value="CK1_Ser-Thr_kinase"/>
</dbReference>
<feature type="domain" description="Protein kinase" evidence="3">
    <location>
        <begin position="1"/>
        <end position="297"/>
    </location>
</feature>
<name>A0A915B3U3_PARUN</name>
<evidence type="ECO:0000256" key="2">
    <source>
        <dbReference type="SAM" id="SignalP"/>
    </source>
</evidence>
<organism evidence="4 5">
    <name type="scientific">Parascaris univalens</name>
    <name type="common">Nematode worm</name>
    <dbReference type="NCBI Taxonomy" id="6257"/>
    <lineage>
        <taxon>Eukaryota</taxon>
        <taxon>Metazoa</taxon>
        <taxon>Ecdysozoa</taxon>
        <taxon>Nematoda</taxon>
        <taxon>Chromadorea</taxon>
        <taxon>Rhabditida</taxon>
        <taxon>Spirurina</taxon>
        <taxon>Ascaridomorpha</taxon>
        <taxon>Ascaridoidea</taxon>
        <taxon>Ascarididae</taxon>
        <taxon>Parascaris</taxon>
    </lineage>
</organism>
<evidence type="ECO:0000313" key="5">
    <source>
        <dbReference type="WBParaSite" id="PgR025_g100_t01"/>
    </source>
</evidence>
<feature type="chain" id="PRO_5037103963" description="non-specific serine/threonine protein kinase" evidence="2">
    <location>
        <begin position="25"/>
        <end position="371"/>
    </location>
</feature>
<dbReference type="PROSITE" id="PS50011">
    <property type="entry name" value="PROTEIN_KINASE_DOM"/>
    <property type="match status" value="1"/>
</dbReference>
<dbReference type="InterPro" id="IPR008271">
    <property type="entry name" value="Ser/Thr_kinase_AS"/>
</dbReference>
<dbReference type="InterPro" id="IPR000719">
    <property type="entry name" value="Prot_kinase_dom"/>
</dbReference>
<dbReference type="GO" id="GO:0005524">
    <property type="term" value="F:ATP binding"/>
    <property type="evidence" value="ECO:0007669"/>
    <property type="project" value="InterPro"/>
</dbReference>
<reference evidence="5" key="1">
    <citation type="submission" date="2022-11" db="UniProtKB">
        <authorList>
            <consortium name="WormBaseParasite"/>
        </authorList>
    </citation>
    <scope>IDENTIFICATION</scope>
</reference>
<dbReference type="PANTHER" id="PTHR11909">
    <property type="entry name" value="CASEIN KINASE-RELATED"/>
    <property type="match status" value="1"/>
</dbReference>
<protein>
    <recommendedName>
        <fullName evidence="1">non-specific serine/threonine protein kinase</fullName>
        <ecNumber evidence="1">2.7.11.1</ecNumber>
    </recommendedName>
</protein>
<dbReference type="Pfam" id="PF00069">
    <property type="entry name" value="Pkinase"/>
    <property type="match status" value="1"/>
</dbReference>
<evidence type="ECO:0000256" key="1">
    <source>
        <dbReference type="ARBA" id="ARBA00012513"/>
    </source>
</evidence>
<dbReference type="Proteomes" id="UP000887569">
    <property type="component" value="Unplaced"/>
</dbReference>
<evidence type="ECO:0000259" key="3">
    <source>
        <dbReference type="PROSITE" id="PS50011"/>
    </source>
</evidence>
<feature type="signal peptide" evidence="2">
    <location>
        <begin position="1"/>
        <end position="24"/>
    </location>
</feature>
<proteinExistence type="predicted"/>
<dbReference type="PROSITE" id="PS00108">
    <property type="entry name" value="PROTEIN_KINASE_ST"/>
    <property type="match status" value="1"/>
</dbReference>
<dbReference type="SMART" id="SM00220">
    <property type="entry name" value="S_TKc"/>
    <property type="match status" value="1"/>
</dbReference>
<keyword evidence="4" id="KW-1185">Reference proteome</keyword>
<dbReference type="InterPro" id="IPR011009">
    <property type="entry name" value="Kinase-like_dom_sf"/>
</dbReference>
<dbReference type="GO" id="GO:0004674">
    <property type="term" value="F:protein serine/threonine kinase activity"/>
    <property type="evidence" value="ECO:0007669"/>
    <property type="project" value="UniProtKB-EC"/>
</dbReference>
<keyword evidence="2" id="KW-0732">Signal</keyword>